<accession>A0ABY6GNW4</accession>
<dbReference type="RefSeq" id="WP_262595917.1">
    <property type="nucleotide sequence ID" value="NZ_CP103300.1"/>
</dbReference>
<evidence type="ECO:0000313" key="1">
    <source>
        <dbReference type="EMBL" id="UYM14437.1"/>
    </source>
</evidence>
<evidence type="ECO:0008006" key="3">
    <source>
        <dbReference type="Google" id="ProtNLM"/>
    </source>
</evidence>
<protein>
    <recommendedName>
        <fullName evidence="3">DUF4162 domain-containing protein</fullName>
    </recommendedName>
</protein>
<dbReference type="EMBL" id="CP103300">
    <property type="protein sequence ID" value="UYM14437.1"/>
    <property type="molecule type" value="Genomic_DNA"/>
</dbReference>
<name>A0ABY6GNW4_9GAMM</name>
<proteinExistence type="predicted"/>
<evidence type="ECO:0000313" key="2">
    <source>
        <dbReference type="Proteomes" id="UP001163255"/>
    </source>
</evidence>
<dbReference type="Proteomes" id="UP001163255">
    <property type="component" value="Chromosome"/>
</dbReference>
<keyword evidence="2" id="KW-1185">Reference proteome</keyword>
<gene>
    <name evidence="1" type="ORF">NX720_16245</name>
</gene>
<reference evidence="1" key="1">
    <citation type="submission" date="2022-10" db="EMBL/GenBank/DDBJ databases">
        <title>Completed Genome Sequence of two octocoral isolated bacterium, Endozoicomonas euniceicola EF212T and Endozoicomonas gorgoniicola PS125T.</title>
        <authorList>
            <person name="Chiou Y.-J."/>
            <person name="Chen Y.-H."/>
        </authorList>
    </citation>
    <scope>NUCLEOTIDE SEQUENCE</scope>
    <source>
        <strain evidence="1">EF212</strain>
    </source>
</reference>
<organism evidence="1 2">
    <name type="scientific">Endozoicomonas euniceicola</name>
    <dbReference type="NCBI Taxonomy" id="1234143"/>
    <lineage>
        <taxon>Bacteria</taxon>
        <taxon>Pseudomonadati</taxon>
        <taxon>Pseudomonadota</taxon>
        <taxon>Gammaproteobacteria</taxon>
        <taxon>Oceanospirillales</taxon>
        <taxon>Endozoicomonadaceae</taxon>
        <taxon>Endozoicomonas</taxon>
    </lineage>
</organism>
<sequence length="121" mass="13959">MSAFQVSVGDKLAVHIDGADRIYTGTLRQVALDPAFPPHYALNEKERAQRVYLAEVLSTAQQGTYLRVLIDEHISMPEQWLRQQYPELMVQRTIQQVRPSLEDVFVQCTRQEESTGQDKRQ</sequence>